<evidence type="ECO:0000313" key="2">
    <source>
        <dbReference type="Proteomes" id="UP001165101"/>
    </source>
</evidence>
<name>A0ACB5TK99_CANBO</name>
<sequence length="822" mass="92167">MVMALEETVVSNTTNDQSIAENAKILNKESSVSNEQQPEQQQEKPEQTEQVESKENEVPAEAQSDVSKEDTEMTDANTEDITTAATEPVESTETKMEIDEPAPAISEETKETEQTSVQEPVVANVAETEAAEKAQDPESVAAVVATETTETQESTESAAPIESTESAAPTEPTSEKHKLDETENVDENASKKIKTEEEQPAVETGTTQHTAETAETAPETAPAPESESAAAATSAATSTAPAPVPLSEMVPAPKPPAEPDMDNLPEIPMPPHQKKHASTTIKAVKRLKDAGPFLQPVDIVKLNIPLYYNFIKRPMDLSTIEKKINADAYENPQQVVDDFNLMVQNCFTFNGTDSPISQMVRNVQASFEKHMLNMPPKELPKQQQKQQKQKQQPPQQQQQQQIDPANSTQLNSTQTTNELSPSPTTVVAGSPPKATAAKTTGAKSRKKTASNDGVPKIRREESVDNGRPKRAIHPPKPKDMPYDIRPKKKKFQAELRFCQQTLKELMSKKYDSISYPFLEPVDPIALDCPSYFEIVKEPMDLGTVSNKIQNGQYENADEFEREVRLVFHNCYLFNPEGTVVNMMGHRLEAVFNEKWEKRPITPVTPPPQSESEEEEEEEEETEFNIDINSITDPTIDFLVANIERMSQDLIRMRQEKYDQMKKEWLATRKKKTSNRRKGGKKKKASNLKSNGHSNSASNNIYPTHVTYDMKKEISDAMATINEKMLKNVINIIKRSVPDLGDDEEIELDMDQLDNDTLLKLYEYIVQGKKESVNRRKKKGLSEEKKIENLKKKLEKFEQVNKDESESDDDGEDDLSDESSEEE</sequence>
<evidence type="ECO:0000313" key="1">
    <source>
        <dbReference type="EMBL" id="GME89922.1"/>
    </source>
</evidence>
<dbReference type="Proteomes" id="UP001165101">
    <property type="component" value="Unassembled WGS sequence"/>
</dbReference>
<gene>
    <name evidence="1" type="ORF">Cboi01_000161700</name>
</gene>
<reference evidence="1" key="1">
    <citation type="submission" date="2023-04" db="EMBL/GenBank/DDBJ databases">
        <title>Candida boidinii NBRC 1967.</title>
        <authorList>
            <person name="Ichikawa N."/>
            <person name="Sato H."/>
            <person name="Tonouchi N."/>
        </authorList>
    </citation>
    <scope>NUCLEOTIDE SEQUENCE</scope>
    <source>
        <strain evidence="1">NBRC 1967</strain>
    </source>
</reference>
<organism evidence="1 2">
    <name type="scientific">Candida boidinii</name>
    <name type="common">Yeast</name>
    <dbReference type="NCBI Taxonomy" id="5477"/>
    <lineage>
        <taxon>Eukaryota</taxon>
        <taxon>Fungi</taxon>
        <taxon>Dikarya</taxon>
        <taxon>Ascomycota</taxon>
        <taxon>Saccharomycotina</taxon>
        <taxon>Pichiomycetes</taxon>
        <taxon>Pichiales</taxon>
        <taxon>Pichiaceae</taxon>
        <taxon>Ogataea</taxon>
        <taxon>Ogataea/Candida clade</taxon>
    </lineage>
</organism>
<protein>
    <submittedName>
        <fullName evidence="1">Unnamed protein product</fullName>
    </submittedName>
</protein>
<accession>A0ACB5TK99</accession>
<comment type="caution">
    <text evidence="1">The sequence shown here is derived from an EMBL/GenBank/DDBJ whole genome shotgun (WGS) entry which is preliminary data.</text>
</comment>
<dbReference type="EMBL" id="BSXV01000630">
    <property type="protein sequence ID" value="GME89922.1"/>
    <property type="molecule type" value="Genomic_DNA"/>
</dbReference>
<keyword evidence="2" id="KW-1185">Reference proteome</keyword>
<proteinExistence type="predicted"/>